<feature type="region of interest" description="Disordered" evidence="1">
    <location>
        <begin position="482"/>
        <end position="531"/>
    </location>
</feature>
<name>K0SP02_THAOC</name>
<reference evidence="3 4" key="1">
    <citation type="journal article" date="2012" name="Genome Biol.">
        <title>Genome and low-iron response of an oceanic diatom adapted to chronic iron limitation.</title>
        <authorList>
            <person name="Lommer M."/>
            <person name="Specht M."/>
            <person name="Roy A.S."/>
            <person name="Kraemer L."/>
            <person name="Andreson R."/>
            <person name="Gutowska M.A."/>
            <person name="Wolf J."/>
            <person name="Bergner S.V."/>
            <person name="Schilhabel M.B."/>
            <person name="Klostermeier U.C."/>
            <person name="Beiko R.G."/>
            <person name="Rosenstiel P."/>
            <person name="Hippler M."/>
            <person name="Laroche J."/>
        </authorList>
    </citation>
    <scope>NUCLEOTIDE SEQUENCE [LARGE SCALE GENOMIC DNA]</scope>
    <source>
        <strain evidence="3 4">CCMP1005</strain>
    </source>
</reference>
<sequence>PPSSGPPPSSSSGPPLASCQEQPSDYRRDYHHRRRSALSTASTPGAPRPTPEECESLLRSAPSHDADGSGGLSPQEYSDFLLSRGNDGGGGGGKSQHVDEYGLPTVDFLLRLVGSYNDLACGGRRCGGGEELELDGLVGGDERGERLCGEVYEVLMLGGESQAQAEPSPGGGSTLFDHSSEETGEEIEGGGEAPESEDTAAAADAAATAEDPQQASVGTQAGDDGPTDAAEVLVRERFDLDVVGSLVDYSRVDPSSSRFGTDHGLSLYLGRHRGDSPLYDMRDAILSHIVSCIGYLAAEGAGGDEEVALAEGKRGRLLRRRRDDGADGLFRRALREGDGTISVTDVPCPSGLSYAPPGGTAYGGGERGRAVPVREEGVPRHAREGTGRAGGRGRLQVRVGRGGGGGPGSPAGVKSTDGGGSGGDEGLSPGIIALVVVASVFGLVFLLVAPRLLRRKEDREEDGAVAAKGVPLGEENGAVAAEGARRGQGKDGGGAAVPASPSLLPPTTPPKPSGRSIHEEDEGNLTPDGRPLSEILLDDMDFKVTSFDEDQDKSDFRISIPDPAKKLIKDRLKEMLTAVEYCGFTLFLEPALEGNECVAASFGCS</sequence>
<accession>K0SP02</accession>
<evidence type="ECO:0000313" key="4">
    <source>
        <dbReference type="Proteomes" id="UP000266841"/>
    </source>
</evidence>
<protein>
    <submittedName>
        <fullName evidence="3">Uncharacterized protein</fullName>
    </submittedName>
</protein>
<organism evidence="3 4">
    <name type="scientific">Thalassiosira oceanica</name>
    <name type="common">Marine diatom</name>
    <dbReference type="NCBI Taxonomy" id="159749"/>
    <lineage>
        <taxon>Eukaryota</taxon>
        <taxon>Sar</taxon>
        <taxon>Stramenopiles</taxon>
        <taxon>Ochrophyta</taxon>
        <taxon>Bacillariophyta</taxon>
        <taxon>Coscinodiscophyceae</taxon>
        <taxon>Thalassiosirophycidae</taxon>
        <taxon>Thalassiosirales</taxon>
        <taxon>Thalassiosiraceae</taxon>
        <taxon>Thalassiosira</taxon>
    </lineage>
</organism>
<keyword evidence="4" id="KW-1185">Reference proteome</keyword>
<feature type="non-terminal residue" evidence="3">
    <location>
        <position position="1"/>
    </location>
</feature>
<dbReference type="Proteomes" id="UP000266841">
    <property type="component" value="Unassembled WGS sequence"/>
</dbReference>
<feature type="compositionally biased region" description="Pro residues" evidence="1">
    <location>
        <begin position="503"/>
        <end position="512"/>
    </location>
</feature>
<evidence type="ECO:0000313" key="3">
    <source>
        <dbReference type="EMBL" id="EJK68063.1"/>
    </source>
</evidence>
<dbReference type="EMBL" id="AGNL01012130">
    <property type="protein sequence ID" value="EJK68063.1"/>
    <property type="molecule type" value="Genomic_DNA"/>
</dbReference>
<dbReference type="AlphaFoldDB" id="K0SP02"/>
<keyword evidence="2" id="KW-0812">Transmembrane</keyword>
<feature type="compositionally biased region" description="Acidic residues" evidence="1">
    <location>
        <begin position="182"/>
        <end position="198"/>
    </location>
</feature>
<feature type="region of interest" description="Disordered" evidence="1">
    <location>
        <begin position="352"/>
        <end position="422"/>
    </location>
</feature>
<gene>
    <name evidence="3" type="ORF">THAOC_10799</name>
</gene>
<keyword evidence="2" id="KW-1133">Transmembrane helix</keyword>
<feature type="compositionally biased region" description="Low complexity" evidence="1">
    <location>
        <begin position="199"/>
        <end position="216"/>
    </location>
</feature>
<feature type="region of interest" description="Disordered" evidence="1">
    <location>
        <begin position="162"/>
        <end position="227"/>
    </location>
</feature>
<feature type="compositionally biased region" description="Basic and acidic residues" evidence="1">
    <location>
        <begin position="366"/>
        <end position="386"/>
    </location>
</feature>
<comment type="caution">
    <text evidence="3">The sequence shown here is derived from an EMBL/GenBank/DDBJ whole genome shotgun (WGS) entry which is preliminary data.</text>
</comment>
<feature type="compositionally biased region" description="Gly residues" evidence="1">
    <location>
        <begin position="400"/>
        <end position="409"/>
    </location>
</feature>
<keyword evidence="2" id="KW-0472">Membrane</keyword>
<evidence type="ECO:0000256" key="2">
    <source>
        <dbReference type="SAM" id="Phobius"/>
    </source>
</evidence>
<feature type="transmembrane region" description="Helical" evidence="2">
    <location>
        <begin position="431"/>
        <end position="449"/>
    </location>
</feature>
<evidence type="ECO:0000256" key="1">
    <source>
        <dbReference type="SAM" id="MobiDB-lite"/>
    </source>
</evidence>
<feature type="region of interest" description="Disordered" evidence="1">
    <location>
        <begin position="1"/>
        <end position="98"/>
    </location>
</feature>
<proteinExistence type="predicted"/>